<accession>A0ABS6JF05</accession>
<feature type="short sequence motif" description="DGA/G" evidence="1">
    <location>
        <begin position="185"/>
        <end position="187"/>
    </location>
</feature>
<feature type="short sequence motif" description="GXSXG" evidence="1">
    <location>
        <begin position="37"/>
        <end position="41"/>
    </location>
</feature>
<comment type="caution">
    <text evidence="3">The sequence shown here is derived from an EMBL/GenBank/DDBJ whole genome shotgun (WGS) entry which is preliminary data.</text>
</comment>
<gene>
    <name evidence="3" type="ORF">KS419_10750</name>
</gene>
<keyword evidence="1" id="KW-0443">Lipid metabolism</keyword>
<dbReference type="InterPro" id="IPR052580">
    <property type="entry name" value="Lipid_Hydrolase"/>
</dbReference>
<reference evidence="3 4" key="1">
    <citation type="submission" date="2021-06" db="EMBL/GenBank/DDBJ databases">
        <title>Bacillus sp. RD4P76, an endophyte from a halophyte.</title>
        <authorList>
            <person name="Sun J.-Q."/>
        </authorList>
    </citation>
    <scope>NUCLEOTIDE SEQUENCE [LARGE SCALE GENOMIC DNA]</scope>
    <source>
        <strain evidence="3 4">CGMCC 1.15917</strain>
    </source>
</reference>
<keyword evidence="1" id="KW-0378">Hydrolase</keyword>
<dbReference type="InterPro" id="IPR002641">
    <property type="entry name" value="PNPLA_dom"/>
</dbReference>
<dbReference type="PANTHER" id="PTHR46394">
    <property type="entry name" value="ANNEXIN"/>
    <property type="match status" value="1"/>
</dbReference>
<dbReference type="PROSITE" id="PS51635">
    <property type="entry name" value="PNPLA"/>
    <property type="match status" value="1"/>
</dbReference>
<evidence type="ECO:0000313" key="4">
    <source>
        <dbReference type="Proteomes" id="UP000784880"/>
    </source>
</evidence>
<evidence type="ECO:0000313" key="3">
    <source>
        <dbReference type="EMBL" id="MBU9712221.1"/>
    </source>
</evidence>
<comment type="caution">
    <text evidence="1">Lacks conserved residue(s) required for the propagation of feature annotation.</text>
</comment>
<organism evidence="3 4">
    <name type="scientific">Evansella tamaricis</name>
    <dbReference type="NCBI Taxonomy" id="2069301"/>
    <lineage>
        <taxon>Bacteria</taxon>
        <taxon>Bacillati</taxon>
        <taxon>Bacillota</taxon>
        <taxon>Bacilli</taxon>
        <taxon>Bacillales</taxon>
        <taxon>Bacillaceae</taxon>
        <taxon>Evansella</taxon>
    </lineage>
</organism>
<feature type="active site" description="Nucleophile" evidence="1">
    <location>
        <position position="39"/>
    </location>
</feature>
<feature type="active site" description="Proton acceptor" evidence="1">
    <location>
        <position position="185"/>
    </location>
</feature>
<dbReference type="EMBL" id="JAHQCS010000095">
    <property type="protein sequence ID" value="MBU9712221.1"/>
    <property type="molecule type" value="Genomic_DNA"/>
</dbReference>
<name>A0ABS6JF05_9BACI</name>
<dbReference type="PANTHER" id="PTHR46394:SF1">
    <property type="entry name" value="PNPLA DOMAIN-CONTAINING PROTEIN"/>
    <property type="match status" value="1"/>
</dbReference>
<dbReference type="CDD" id="cd07207">
    <property type="entry name" value="Pat_ExoU_VipD_like"/>
    <property type="match status" value="1"/>
</dbReference>
<feature type="domain" description="PNPLA" evidence="2">
    <location>
        <begin position="6"/>
        <end position="198"/>
    </location>
</feature>
<protein>
    <submittedName>
        <fullName evidence="3">Patatin-like phospholipase family protein</fullName>
    </submittedName>
</protein>
<keyword evidence="4" id="KW-1185">Reference proteome</keyword>
<proteinExistence type="predicted"/>
<keyword evidence="1" id="KW-0442">Lipid degradation</keyword>
<dbReference type="RefSeq" id="WP_217066408.1">
    <property type="nucleotide sequence ID" value="NZ_JAHQCS010000095.1"/>
</dbReference>
<dbReference type="Pfam" id="PF01734">
    <property type="entry name" value="Patatin"/>
    <property type="match status" value="1"/>
</dbReference>
<evidence type="ECO:0000256" key="1">
    <source>
        <dbReference type="PROSITE-ProRule" id="PRU01161"/>
    </source>
</evidence>
<evidence type="ECO:0000259" key="2">
    <source>
        <dbReference type="PROSITE" id="PS51635"/>
    </source>
</evidence>
<dbReference type="Proteomes" id="UP000784880">
    <property type="component" value="Unassembled WGS sequence"/>
</dbReference>
<sequence length="296" mass="33559">MLKVDGVFAGGGIKAFAFVGAIQALDRRNITFDRIAGTSAGAITASLVKAGYKSYEIAQLFEELELPSLLDKNTFQFFYPFYRWLRLYRKMGLYQGEALEEWLQKRLQAKGVNTFRDLPPDSLKMVASDLTNGSLVVIPDDLPKYGIIPENFSVARAIRMSCSLPFFFEPVKLKNKVGKESIIVDGGVLSNFPIWLFASRYKRMKRPVLGFRLAPTQSKLEPKEINNALTMLTSMVETMRTAHDQRYISKHDAKNIVFIPAQHVSTTKFSIGEDEKKELIDVGENSTETFLRTWTY</sequence>